<dbReference type="RefSeq" id="WP_369228409.1">
    <property type="nucleotide sequence ID" value="NZ_CP163442.1"/>
</dbReference>
<proteinExistence type="predicted"/>
<organism evidence="1">
    <name type="scientific">Streptomyces sp. R39</name>
    <dbReference type="NCBI Taxonomy" id="3238631"/>
    <lineage>
        <taxon>Bacteria</taxon>
        <taxon>Bacillati</taxon>
        <taxon>Actinomycetota</taxon>
        <taxon>Actinomycetes</taxon>
        <taxon>Kitasatosporales</taxon>
        <taxon>Streptomycetaceae</taxon>
        <taxon>Streptomyces</taxon>
    </lineage>
</organism>
<evidence type="ECO:0000313" key="1">
    <source>
        <dbReference type="EMBL" id="XDQ49880.1"/>
    </source>
</evidence>
<sequence>MAHENGQITTGPAEAATRNASLQDLAQILKRDQDAKIDMVAPASAITAVGGHITVTGVEPVLTPSGVTRADGAYRPTAVADEGIADKLKIPTAYLRRMRAEAVDLYDLNVNGWLAKDPSRRFLLRAFKGEPGVLRAWLSDGYKIIDHLDMLTAVLAGIQESGHSVNITGADLTERRMIVRVESEHVAALAPELLRGYRSPFTGQMGDELPLVSAGFVITNSEVGSGRYAITPRIVAQVCGNGMTITKDAFGKVHIGARMDEGIIKYSEDTQEKNLALITAQTRDAVATFMNTGYVQRKITEIEREAGREITSPAEAVEVVAKQLRFSDSVRDSVLNHFIKGGQTTAGGIMQAITATAQTLDDGDAAYELETQALSAMAIAAAA</sequence>
<dbReference type="AlphaFoldDB" id="A0AB39R813"/>
<reference evidence="1" key="1">
    <citation type="submission" date="2024-07" db="EMBL/GenBank/DDBJ databases">
        <authorList>
            <person name="Yu S.T."/>
        </authorList>
    </citation>
    <scope>NUCLEOTIDE SEQUENCE</scope>
    <source>
        <strain evidence="1">R39</strain>
        <plasmid evidence="1">unnamed1</plasmid>
    </source>
</reference>
<name>A0AB39R813_9ACTN</name>
<protein>
    <submittedName>
        <fullName evidence="1">DUF932 domain-containing protein</fullName>
    </submittedName>
</protein>
<geneLocation type="plasmid" evidence="1">
    <name>unnamed1</name>
</geneLocation>
<gene>
    <name evidence="1" type="ORF">AB5J52_47995</name>
</gene>
<keyword evidence="1" id="KW-0614">Plasmid</keyword>
<dbReference type="EMBL" id="CP163442">
    <property type="protein sequence ID" value="XDQ49880.1"/>
    <property type="molecule type" value="Genomic_DNA"/>
</dbReference>
<accession>A0AB39R813</accession>